<sequence>MAKVCSCCRSLLNGTYRQPAQKKEKIFVQKFKHHLNFFDLISAAAAGCPLCKLLHETFSAQELQELCAREAWTIQDLDQLDESLISYSFDEHNEAKFQFLMTSEPYVLWRNILFEQCF</sequence>
<gene>
    <name evidence="1" type="ORF">NA56DRAFT_285069</name>
</gene>
<reference evidence="1 2" key="1">
    <citation type="submission" date="2016-05" db="EMBL/GenBank/DDBJ databases">
        <title>A degradative enzymes factory behind the ericoid mycorrhizal symbiosis.</title>
        <authorList>
            <consortium name="DOE Joint Genome Institute"/>
            <person name="Martino E."/>
            <person name="Morin E."/>
            <person name="Grelet G."/>
            <person name="Kuo A."/>
            <person name="Kohler A."/>
            <person name="Daghino S."/>
            <person name="Barry K."/>
            <person name="Choi C."/>
            <person name="Cichocki N."/>
            <person name="Clum A."/>
            <person name="Copeland A."/>
            <person name="Hainaut M."/>
            <person name="Haridas S."/>
            <person name="Labutti K."/>
            <person name="Lindquist E."/>
            <person name="Lipzen A."/>
            <person name="Khouja H.-R."/>
            <person name="Murat C."/>
            <person name="Ohm R."/>
            <person name="Olson A."/>
            <person name="Spatafora J."/>
            <person name="Veneault-Fourrey C."/>
            <person name="Henrissat B."/>
            <person name="Grigoriev I."/>
            <person name="Martin F."/>
            <person name="Perotto S."/>
        </authorList>
    </citation>
    <scope>NUCLEOTIDE SEQUENCE [LARGE SCALE GENOMIC DNA]</scope>
    <source>
        <strain evidence="1 2">UAMH 7357</strain>
    </source>
</reference>
<name>A0A2J6PSR6_9HELO</name>
<dbReference type="EMBL" id="KZ613502">
    <property type="protein sequence ID" value="PMD17044.1"/>
    <property type="molecule type" value="Genomic_DNA"/>
</dbReference>
<organism evidence="1 2">
    <name type="scientific">Hyaloscypha hepaticicola</name>
    <dbReference type="NCBI Taxonomy" id="2082293"/>
    <lineage>
        <taxon>Eukaryota</taxon>
        <taxon>Fungi</taxon>
        <taxon>Dikarya</taxon>
        <taxon>Ascomycota</taxon>
        <taxon>Pezizomycotina</taxon>
        <taxon>Leotiomycetes</taxon>
        <taxon>Helotiales</taxon>
        <taxon>Hyaloscyphaceae</taxon>
        <taxon>Hyaloscypha</taxon>
    </lineage>
</organism>
<evidence type="ECO:0000313" key="2">
    <source>
        <dbReference type="Proteomes" id="UP000235672"/>
    </source>
</evidence>
<dbReference type="AlphaFoldDB" id="A0A2J6PSR6"/>
<dbReference type="Proteomes" id="UP000235672">
    <property type="component" value="Unassembled WGS sequence"/>
</dbReference>
<proteinExistence type="predicted"/>
<protein>
    <submittedName>
        <fullName evidence="1">Uncharacterized protein</fullName>
    </submittedName>
</protein>
<evidence type="ECO:0000313" key="1">
    <source>
        <dbReference type="EMBL" id="PMD17044.1"/>
    </source>
</evidence>
<accession>A0A2J6PSR6</accession>
<keyword evidence="2" id="KW-1185">Reference proteome</keyword>